<proteinExistence type="predicted"/>
<protein>
    <submittedName>
        <fullName evidence="1">Uncharacterized protein</fullName>
    </submittedName>
</protein>
<comment type="caution">
    <text evidence="1">The sequence shown here is derived from an EMBL/GenBank/DDBJ whole genome shotgun (WGS) entry which is preliminary data.</text>
</comment>
<dbReference type="Proteomes" id="UP000299102">
    <property type="component" value="Unassembled WGS sequence"/>
</dbReference>
<reference evidence="1 2" key="1">
    <citation type="journal article" date="2019" name="Commun. Biol.">
        <title>The bagworm genome reveals a unique fibroin gene that provides high tensile strength.</title>
        <authorList>
            <person name="Kono N."/>
            <person name="Nakamura H."/>
            <person name="Ohtoshi R."/>
            <person name="Tomita M."/>
            <person name="Numata K."/>
            <person name="Arakawa K."/>
        </authorList>
    </citation>
    <scope>NUCLEOTIDE SEQUENCE [LARGE SCALE GENOMIC DNA]</scope>
</reference>
<dbReference type="EMBL" id="BGZK01001254">
    <property type="protein sequence ID" value="GBP75591.1"/>
    <property type="molecule type" value="Genomic_DNA"/>
</dbReference>
<evidence type="ECO:0000313" key="1">
    <source>
        <dbReference type="EMBL" id="GBP75591.1"/>
    </source>
</evidence>
<name>A0A4C1YGU1_EUMVA</name>
<organism evidence="1 2">
    <name type="scientific">Eumeta variegata</name>
    <name type="common">Bagworm moth</name>
    <name type="synonym">Eumeta japonica</name>
    <dbReference type="NCBI Taxonomy" id="151549"/>
    <lineage>
        <taxon>Eukaryota</taxon>
        <taxon>Metazoa</taxon>
        <taxon>Ecdysozoa</taxon>
        <taxon>Arthropoda</taxon>
        <taxon>Hexapoda</taxon>
        <taxon>Insecta</taxon>
        <taxon>Pterygota</taxon>
        <taxon>Neoptera</taxon>
        <taxon>Endopterygota</taxon>
        <taxon>Lepidoptera</taxon>
        <taxon>Glossata</taxon>
        <taxon>Ditrysia</taxon>
        <taxon>Tineoidea</taxon>
        <taxon>Psychidae</taxon>
        <taxon>Oiketicinae</taxon>
        <taxon>Eumeta</taxon>
    </lineage>
</organism>
<dbReference type="AlphaFoldDB" id="A0A4C1YGU1"/>
<evidence type="ECO:0000313" key="2">
    <source>
        <dbReference type="Proteomes" id="UP000299102"/>
    </source>
</evidence>
<accession>A0A4C1YGU1</accession>
<gene>
    <name evidence="1" type="ORF">EVAR_43497_1</name>
</gene>
<sequence length="184" mass="20615">MSTISTLRLDRLENQRSWYWISGCSVETATRPVSSRYESFRVRPVAGAGAAPAAAHVAPAYPHVPREHHISNAKAFIDIGYNVKPRQWVARGRLFVCARARRAGVCPRRYLRGTKTVTENLPRFLLLLELPGSIDECCMTIKPERVAIGAALSTELANKILDLTNLKNVKVNFARPHLQSVLRR</sequence>
<keyword evidence="2" id="KW-1185">Reference proteome</keyword>